<feature type="compositionally biased region" description="Basic and acidic residues" evidence="1">
    <location>
        <begin position="27"/>
        <end position="55"/>
    </location>
</feature>
<keyword evidence="3" id="KW-1185">Reference proteome</keyword>
<accession>A0AAV6P9T8</accession>
<organism evidence="2 3">
    <name type="scientific">Solea senegalensis</name>
    <name type="common">Senegalese sole</name>
    <dbReference type="NCBI Taxonomy" id="28829"/>
    <lineage>
        <taxon>Eukaryota</taxon>
        <taxon>Metazoa</taxon>
        <taxon>Chordata</taxon>
        <taxon>Craniata</taxon>
        <taxon>Vertebrata</taxon>
        <taxon>Euteleostomi</taxon>
        <taxon>Actinopterygii</taxon>
        <taxon>Neopterygii</taxon>
        <taxon>Teleostei</taxon>
        <taxon>Neoteleostei</taxon>
        <taxon>Acanthomorphata</taxon>
        <taxon>Carangaria</taxon>
        <taxon>Pleuronectiformes</taxon>
        <taxon>Pleuronectoidei</taxon>
        <taxon>Soleidae</taxon>
        <taxon>Solea</taxon>
    </lineage>
</organism>
<evidence type="ECO:0000313" key="2">
    <source>
        <dbReference type="EMBL" id="KAG7453782.1"/>
    </source>
</evidence>
<feature type="non-terminal residue" evidence="2">
    <location>
        <position position="289"/>
    </location>
</feature>
<protein>
    <submittedName>
        <fullName evidence="2">Uncharacterized protein</fullName>
    </submittedName>
</protein>
<feature type="compositionally biased region" description="Basic and acidic residues" evidence="1">
    <location>
        <begin position="65"/>
        <end position="84"/>
    </location>
</feature>
<dbReference type="EMBL" id="JAGKHQ010001752">
    <property type="protein sequence ID" value="KAG7453782.1"/>
    <property type="molecule type" value="Genomic_DNA"/>
</dbReference>
<feature type="compositionally biased region" description="Basic and acidic residues" evidence="1">
    <location>
        <begin position="262"/>
        <end position="279"/>
    </location>
</feature>
<feature type="compositionally biased region" description="Polar residues" evidence="1">
    <location>
        <begin position="245"/>
        <end position="258"/>
    </location>
</feature>
<gene>
    <name evidence="2" type="ORF">JOB18_042104</name>
</gene>
<dbReference type="AlphaFoldDB" id="A0AAV6P9T8"/>
<comment type="caution">
    <text evidence="2">The sequence shown here is derived from an EMBL/GenBank/DDBJ whole genome shotgun (WGS) entry which is preliminary data.</text>
</comment>
<feature type="region of interest" description="Disordered" evidence="1">
    <location>
        <begin position="245"/>
        <end position="289"/>
    </location>
</feature>
<sequence length="289" mass="32149">MKENQKKKKKEEEEVENISSQEAVDMQELKETGHTPELTTEHDGREVRVKRETAANRKPPFQKSRSREFDRETLVSENRQHSERFTSSYSSSQTHSFSCSPVETNRVFAPGGDLLEAELLLQEVTSEDLFFTDEYECPSPDDISLPPLAETPESGMVQSDTEEGFCFHSNQQNHVQSGQSGSGSAAGAVQQHRESCSTKGCSTPPVTLHCNTRFRSESISFVQSPLTVPAPSFLRSSLRTEETTVNKFSDTADQSLTTAEPDPVHKDNATDSSSNKDDVFPETEPQVIP</sequence>
<name>A0AAV6P9T8_SOLSE</name>
<feature type="region of interest" description="Disordered" evidence="1">
    <location>
        <begin position="1"/>
        <end position="95"/>
    </location>
</feature>
<evidence type="ECO:0000256" key="1">
    <source>
        <dbReference type="SAM" id="MobiDB-lite"/>
    </source>
</evidence>
<proteinExistence type="predicted"/>
<dbReference type="Proteomes" id="UP000693946">
    <property type="component" value="Unassembled WGS sequence"/>
</dbReference>
<evidence type="ECO:0000313" key="3">
    <source>
        <dbReference type="Proteomes" id="UP000693946"/>
    </source>
</evidence>
<feature type="compositionally biased region" description="Low complexity" evidence="1">
    <location>
        <begin position="85"/>
        <end position="95"/>
    </location>
</feature>
<reference evidence="2 3" key="1">
    <citation type="journal article" date="2021" name="Sci. Rep.">
        <title>Chromosome anchoring in Senegalese sole (Solea senegalensis) reveals sex-associated markers and genome rearrangements in flatfish.</title>
        <authorList>
            <person name="Guerrero-Cozar I."/>
            <person name="Gomez-Garrido J."/>
            <person name="Berbel C."/>
            <person name="Martinez-Blanch J.F."/>
            <person name="Alioto T."/>
            <person name="Claros M.G."/>
            <person name="Gagnaire P.A."/>
            <person name="Manchado M."/>
        </authorList>
    </citation>
    <scope>NUCLEOTIDE SEQUENCE [LARGE SCALE GENOMIC DNA]</scope>
    <source>
        <strain evidence="2">Sse05_10M</strain>
    </source>
</reference>